<dbReference type="EMBL" id="CAAE01015025">
    <property type="protein sequence ID" value="CAG10964.1"/>
    <property type="molecule type" value="Genomic_DNA"/>
</dbReference>
<evidence type="ECO:0000256" key="2">
    <source>
        <dbReference type="ARBA" id="ARBA00022490"/>
    </source>
</evidence>
<comment type="similarity">
    <text evidence="4">Belongs to the CEP135/TSGA10 family.</text>
</comment>
<accession>Q4RKW8</accession>
<dbReference type="AlphaFoldDB" id="Q4RKW8"/>
<dbReference type="KEGG" id="tng:GSTEN00032754G001"/>
<comment type="caution">
    <text evidence="6">The sequence shown here is derived from an EMBL/GenBank/DDBJ whole genome shotgun (WGS) entry which is preliminary data.</text>
</comment>
<feature type="coiled-coil region" evidence="5">
    <location>
        <begin position="70"/>
        <end position="143"/>
    </location>
</feature>
<gene>
    <name evidence="6" type="ORF">GSTENG00032754001</name>
</gene>
<feature type="non-terminal residue" evidence="6">
    <location>
        <position position="200"/>
    </location>
</feature>
<reference evidence="6" key="1">
    <citation type="journal article" date="2004" name="Nature">
        <title>Genome duplication in the teleost fish Tetraodon nigroviridis reveals the early vertebrate proto-karyotype.</title>
        <authorList>
            <person name="Jaillon O."/>
            <person name="Aury J.-M."/>
            <person name="Brunet F."/>
            <person name="Petit J.-L."/>
            <person name="Stange-Thomann N."/>
            <person name="Mauceli E."/>
            <person name="Bouneau L."/>
            <person name="Fischer C."/>
            <person name="Ozouf-Costaz C."/>
            <person name="Bernot A."/>
            <person name="Nicaud S."/>
            <person name="Jaffe D."/>
            <person name="Fisher S."/>
            <person name="Lutfalla G."/>
            <person name="Dossat C."/>
            <person name="Segurens B."/>
            <person name="Dasilva C."/>
            <person name="Salanoubat M."/>
            <person name="Levy M."/>
            <person name="Boudet N."/>
            <person name="Castellano S."/>
            <person name="Anthouard V."/>
            <person name="Jubin C."/>
            <person name="Castelli V."/>
            <person name="Katinka M."/>
            <person name="Vacherie B."/>
            <person name="Biemont C."/>
            <person name="Skalli Z."/>
            <person name="Cattolico L."/>
            <person name="Poulain J."/>
            <person name="De Berardinis V."/>
            <person name="Cruaud C."/>
            <person name="Duprat S."/>
            <person name="Brottier P."/>
            <person name="Coutanceau J.-P."/>
            <person name="Gouzy J."/>
            <person name="Parra G."/>
            <person name="Lardier G."/>
            <person name="Chapple C."/>
            <person name="McKernan K.J."/>
            <person name="McEwan P."/>
            <person name="Bosak S."/>
            <person name="Kellis M."/>
            <person name="Volff J.-N."/>
            <person name="Guigo R."/>
            <person name="Zody M.C."/>
            <person name="Mesirov J."/>
            <person name="Lindblad-Toh K."/>
            <person name="Birren B."/>
            <person name="Nusbaum C."/>
            <person name="Kahn D."/>
            <person name="Robinson-Rechavi M."/>
            <person name="Laudet V."/>
            <person name="Schachter V."/>
            <person name="Quetier F."/>
            <person name="Saurin W."/>
            <person name="Scarpelli C."/>
            <person name="Wincker P."/>
            <person name="Lander E.S."/>
            <person name="Weissenbach J."/>
            <person name="Roest Crollius H."/>
        </authorList>
    </citation>
    <scope>NUCLEOTIDE SEQUENCE [LARGE SCALE GENOMIC DNA]</scope>
</reference>
<dbReference type="OrthoDB" id="8961817at2759"/>
<name>Q4RKW8_TETNG</name>
<dbReference type="HOGENOM" id="CLU_008607_0_0_1"/>
<evidence type="ECO:0000256" key="1">
    <source>
        <dbReference type="ARBA" id="ARBA00004114"/>
    </source>
</evidence>
<evidence type="ECO:0000256" key="3">
    <source>
        <dbReference type="ARBA" id="ARBA00023212"/>
    </source>
</evidence>
<organism evidence="6">
    <name type="scientific">Tetraodon nigroviridis</name>
    <name type="common">Spotted green pufferfish</name>
    <name type="synonym">Chelonodon nigroviridis</name>
    <dbReference type="NCBI Taxonomy" id="99883"/>
    <lineage>
        <taxon>Eukaryota</taxon>
        <taxon>Metazoa</taxon>
        <taxon>Chordata</taxon>
        <taxon>Craniata</taxon>
        <taxon>Vertebrata</taxon>
        <taxon>Euteleostomi</taxon>
        <taxon>Actinopterygii</taxon>
        <taxon>Neopterygii</taxon>
        <taxon>Teleostei</taxon>
        <taxon>Neoteleostei</taxon>
        <taxon>Acanthomorphata</taxon>
        <taxon>Eupercaria</taxon>
        <taxon>Tetraodontiformes</taxon>
        <taxon>Tetradontoidea</taxon>
        <taxon>Tetraodontidae</taxon>
        <taxon>Tetraodon</taxon>
    </lineage>
</organism>
<protein>
    <submittedName>
        <fullName evidence="6">(spotted green pufferfish) hypothetical protein</fullName>
    </submittedName>
</protein>
<feature type="non-terminal residue" evidence="6">
    <location>
        <position position="1"/>
    </location>
</feature>
<evidence type="ECO:0000256" key="5">
    <source>
        <dbReference type="SAM" id="Coils"/>
    </source>
</evidence>
<keyword evidence="3" id="KW-0206">Cytoskeleton</keyword>
<dbReference type="GO" id="GO:0005814">
    <property type="term" value="C:centriole"/>
    <property type="evidence" value="ECO:0007669"/>
    <property type="project" value="UniProtKB-SubCell"/>
</dbReference>
<reference evidence="6" key="2">
    <citation type="submission" date="2004-02" db="EMBL/GenBank/DDBJ databases">
        <authorList>
            <consortium name="Genoscope"/>
            <consortium name="Whitehead Institute Centre for Genome Research"/>
        </authorList>
    </citation>
    <scope>NUCLEOTIDE SEQUENCE</scope>
</reference>
<proteinExistence type="inferred from homology"/>
<keyword evidence="5" id="KW-0175">Coiled coil</keyword>
<keyword evidence="2" id="KW-0963">Cytoplasm</keyword>
<dbReference type="PANTHER" id="PTHR20544:SF0">
    <property type="entry name" value="NUCLEOPROTEIN TPR_MLP1 DOMAIN-CONTAINING PROTEIN"/>
    <property type="match status" value="1"/>
</dbReference>
<dbReference type="InterPro" id="IPR051877">
    <property type="entry name" value="Centriole_BasalBody_StrucProt"/>
</dbReference>
<comment type="subcellular location">
    <subcellularLocation>
        <location evidence="1">Cytoplasm</location>
        <location evidence="1">Cytoskeleton</location>
        <location evidence="1">Microtubule organizing center</location>
        <location evidence="1">Centrosome</location>
        <location evidence="1">Centriole</location>
    </subcellularLocation>
</comment>
<evidence type="ECO:0000313" key="6">
    <source>
        <dbReference type="EMBL" id="CAG10964.1"/>
    </source>
</evidence>
<dbReference type="CDD" id="cd22292">
    <property type="entry name" value="cc_Cep135_MBD"/>
    <property type="match status" value="1"/>
</dbReference>
<sequence length="200" mass="23467">ERRFINLRKRLDQLGYRQPLGIDSLPLVEKLFNDLVHTTESLRNVKLSAGKTEKESRNVDALVEPYRLENARITRENNDLHQQLLRLKEENDRVSRELKAQITKLDRETIELKFLNSQYVHKFRCLEKDSKAKSERIQQLQEKNMQAVVQTPGGKKHSIPFRRQRMQIDELIPPALTSAYPVSQPDDPYVADLLQLADRR</sequence>
<dbReference type="PANTHER" id="PTHR20544">
    <property type="entry name" value="CENTROSOMAL PROTEIN CEP135"/>
    <property type="match status" value="1"/>
</dbReference>
<evidence type="ECO:0000256" key="4">
    <source>
        <dbReference type="ARBA" id="ARBA00038123"/>
    </source>
</evidence>